<evidence type="ECO:0000313" key="1">
    <source>
        <dbReference type="EMBL" id="MPD06181.1"/>
    </source>
</evidence>
<organism evidence="1 2">
    <name type="scientific">Portunus trituberculatus</name>
    <name type="common">Swimming crab</name>
    <name type="synonym">Neptunus trituberculatus</name>
    <dbReference type="NCBI Taxonomy" id="210409"/>
    <lineage>
        <taxon>Eukaryota</taxon>
        <taxon>Metazoa</taxon>
        <taxon>Ecdysozoa</taxon>
        <taxon>Arthropoda</taxon>
        <taxon>Crustacea</taxon>
        <taxon>Multicrustacea</taxon>
        <taxon>Malacostraca</taxon>
        <taxon>Eumalacostraca</taxon>
        <taxon>Eucarida</taxon>
        <taxon>Decapoda</taxon>
        <taxon>Pleocyemata</taxon>
        <taxon>Brachyura</taxon>
        <taxon>Eubrachyura</taxon>
        <taxon>Portunoidea</taxon>
        <taxon>Portunidae</taxon>
        <taxon>Portuninae</taxon>
        <taxon>Portunus</taxon>
    </lineage>
</organism>
<protein>
    <submittedName>
        <fullName evidence="1">Uncharacterized protein</fullName>
    </submittedName>
</protein>
<proteinExistence type="predicted"/>
<comment type="caution">
    <text evidence="1">The sequence shown here is derived from an EMBL/GenBank/DDBJ whole genome shotgun (WGS) entry which is preliminary data.</text>
</comment>
<keyword evidence="2" id="KW-1185">Reference proteome</keyword>
<evidence type="ECO:0000313" key="2">
    <source>
        <dbReference type="Proteomes" id="UP000324222"/>
    </source>
</evidence>
<sequence>MKMTRRKIKRVLRGRRKMQCLKNSKTFFFLFRLDNREATTPLPKSGQGNFFLPAQLRKDDEKCTRA</sequence>
<dbReference type="Proteomes" id="UP000324222">
    <property type="component" value="Unassembled WGS sequence"/>
</dbReference>
<gene>
    <name evidence="1" type="ORF">E2C01_101974</name>
</gene>
<reference evidence="1 2" key="1">
    <citation type="submission" date="2019-05" db="EMBL/GenBank/DDBJ databases">
        <title>Another draft genome of Portunus trituberculatus and its Hox gene families provides insights of decapod evolution.</title>
        <authorList>
            <person name="Jeong J.-H."/>
            <person name="Song I."/>
            <person name="Kim S."/>
            <person name="Choi T."/>
            <person name="Kim D."/>
            <person name="Ryu S."/>
            <person name="Kim W."/>
        </authorList>
    </citation>
    <scope>NUCLEOTIDE SEQUENCE [LARGE SCALE GENOMIC DNA]</scope>
    <source>
        <tissue evidence="1">Muscle</tissue>
    </source>
</reference>
<dbReference type="EMBL" id="VSRR010149831">
    <property type="protein sequence ID" value="MPD06181.1"/>
    <property type="molecule type" value="Genomic_DNA"/>
</dbReference>
<name>A0A5B7KB76_PORTR</name>
<accession>A0A5B7KB76</accession>
<dbReference type="AlphaFoldDB" id="A0A5B7KB76"/>